<feature type="compositionally biased region" description="Polar residues" evidence="1">
    <location>
        <begin position="143"/>
        <end position="154"/>
    </location>
</feature>
<protein>
    <submittedName>
        <fullName evidence="2">Uncharacterized protein</fullName>
    </submittedName>
</protein>
<dbReference type="Proteomes" id="UP000314294">
    <property type="component" value="Unassembled WGS sequence"/>
</dbReference>
<evidence type="ECO:0000313" key="3">
    <source>
        <dbReference type="Proteomes" id="UP000314294"/>
    </source>
</evidence>
<evidence type="ECO:0000256" key="1">
    <source>
        <dbReference type="SAM" id="MobiDB-lite"/>
    </source>
</evidence>
<name>A0A4Z2H7H3_9TELE</name>
<organism evidence="2 3">
    <name type="scientific">Liparis tanakae</name>
    <name type="common">Tanaka's snailfish</name>
    <dbReference type="NCBI Taxonomy" id="230148"/>
    <lineage>
        <taxon>Eukaryota</taxon>
        <taxon>Metazoa</taxon>
        <taxon>Chordata</taxon>
        <taxon>Craniata</taxon>
        <taxon>Vertebrata</taxon>
        <taxon>Euteleostomi</taxon>
        <taxon>Actinopterygii</taxon>
        <taxon>Neopterygii</taxon>
        <taxon>Teleostei</taxon>
        <taxon>Neoteleostei</taxon>
        <taxon>Acanthomorphata</taxon>
        <taxon>Eupercaria</taxon>
        <taxon>Perciformes</taxon>
        <taxon>Cottioidei</taxon>
        <taxon>Cottales</taxon>
        <taxon>Liparidae</taxon>
        <taxon>Liparis</taxon>
    </lineage>
</organism>
<feature type="region of interest" description="Disordered" evidence="1">
    <location>
        <begin position="1"/>
        <end position="47"/>
    </location>
</feature>
<proteinExistence type="predicted"/>
<evidence type="ECO:0000313" key="2">
    <source>
        <dbReference type="EMBL" id="TNN60953.1"/>
    </source>
</evidence>
<dbReference type="AlphaFoldDB" id="A0A4Z2H7H3"/>
<accession>A0A4Z2H7H3</accession>
<keyword evidence="3" id="KW-1185">Reference proteome</keyword>
<dbReference type="EMBL" id="SRLO01000324">
    <property type="protein sequence ID" value="TNN60953.1"/>
    <property type="molecule type" value="Genomic_DNA"/>
</dbReference>
<sequence length="154" mass="17384">MRHKRHAQQQGKDERSGVGETGNKKNKNKTTQEQESHPVFGKKQIDGGVSDDVHAQLEGLDLPELSWLSDLRDFHGLVVSRQEELPQTVPEEMKSLFEYKTMSAKKRTPKLMKRRGHHSPLTILYEKVSPPSGTGPFHGSIVSRGTHSSFCMPR</sequence>
<gene>
    <name evidence="2" type="ORF">EYF80_028833</name>
</gene>
<feature type="region of interest" description="Disordered" evidence="1">
    <location>
        <begin position="134"/>
        <end position="154"/>
    </location>
</feature>
<reference evidence="2 3" key="1">
    <citation type="submission" date="2019-03" db="EMBL/GenBank/DDBJ databases">
        <title>First draft genome of Liparis tanakae, snailfish: a comprehensive survey of snailfish specific genes.</title>
        <authorList>
            <person name="Kim W."/>
            <person name="Song I."/>
            <person name="Jeong J.-H."/>
            <person name="Kim D."/>
            <person name="Kim S."/>
            <person name="Ryu S."/>
            <person name="Song J.Y."/>
            <person name="Lee S.K."/>
        </authorList>
    </citation>
    <scope>NUCLEOTIDE SEQUENCE [LARGE SCALE GENOMIC DNA]</scope>
    <source>
        <tissue evidence="2">Muscle</tissue>
    </source>
</reference>
<comment type="caution">
    <text evidence="2">The sequence shown here is derived from an EMBL/GenBank/DDBJ whole genome shotgun (WGS) entry which is preliminary data.</text>
</comment>